<keyword evidence="3" id="KW-0206">Cytoskeleton</keyword>
<dbReference type="PROSITE" id="PS51021">
    <property type="entry name" value="BAR"/>
    <property type="match status" value="1"/>
</dbReference>
<proteinExistence type="predicted"/>
<dbReference type="GO" id="GO:0015629">
    <property type="term" value="C:actin cytoskeleton"/>
    <property type="evidence" value="ECO:0007669"/>
    <property type="project" value="TreeGrafter"/>
</dbReference>
<protein>
    <submittedName>
        <fullName evidence="6">Bridging integrator 3 like protein</fullName>
    </submittedName>
</protein>
<evidence type="ECO:0000256" key="4">
    <source>
        <dbReference type="SAM" id="Coils"/>
    </source>
</evidence>
<dbReference type="GO" id="GO:0008289">
    <property type="term" value="F:lipid binding"/>
    <property type="evidence" value="ECO:0007669"/>
    <property type="project" value="TreeGrafter"/>
</dbReference>
<dbReference type="Gene3D" id="1.20.1270.60">
    <property type="entry name" value="Arfaptin homology (AH) domain/BAR domain"/>
    <property type="match status" value="1"/>
</dbReference>
<evidence type="ECO:0000313" key="7">
    <source>
        <dbReference type="Proteomes" id="UP000053825"/>
    </source>
</evidence>
<dbReference type="SUPFAM" id="SSF103657">
    <property type="entry name" value="BAR/IMD domain-like"/>
    <property type="match status" value="1"/>
</dbReference>
<keyword evidence="4" id="KW-0175">Coiled coil</keyword>
<evidence type="ECO:0000256" key="2">
    <source>
        <dbReference type="ARBA" id="ARBA00022490"/>
    </source>
</evidence>
<dbReference type="EMBL" id="KQ414631">
    <property type="protein sequence ID" value="KOC67274.1"/>
    <property type="molecule type" value="Genomic_DNA"/>
</dbReference>
<name>A0A0L7R8V0_9HYME</name>
<dbReference type="GO" id="GO:0097320">
    <property type="term" value="P:plasma membrane tubulation"/>
    <property type="evidence" value="ECO:0007669"/>
    <property type="project" value="TreeGrafter"/>
</dbReference>
<feature type="coiled-coil region" evidence="4">
    <location>
        <begin position="148"/>
        <end position="182"/>
    </location>
</feature>
<dbReference type="GO" id="GO:0005737">
    <property type="term" value="C:cytoplasm"/>
    <property type="evidence" value="ECO:0007669"/>
    <property type="project" value="InterPro"/>
</dbReference>
<gene>
    <name evidence="6" type="ORF">WH47_00144</name>
</gene>
<keyword evidence="7" id="KW-1185">Reference proteome</keyword>
<evidence type="ECO:0000256" key="1">
    <source>
        <dbReference type="ARBA" id="ARBA00004245"/>
    </source>
</evidence>
<feature type="domain" description="BAR" evidence="5">
    <location>
        <begin position="15"/>
        <end position="239"/>
    </location>
</feature>
<dbReference type="OrthoDB" id="446293at2759"/>
<dbReference type="PANTHER" id="PTHR47174">
    <property type="entry name" value="BRIDGING INTEGRATOR 3"/>
    <property type="match status" value="1"/>
</dbReference>
<evidence type="ECO:0000259" key="5">
    <source>
        <dbReference type="PROSITE" id="PS51021"/>
    </source>
</evidence>
<comment type="subcellular location">
    <subcellularLocation>
        <location evidence="1">Cytoplasm</location>
        <location evidence="1">Cytoskeleton</location>
    </subcellularLocation>
</comment>
<dbReference type="InterPro" id="IPR027267">
    <property type="entry name" value="AH/BAR_dom_sf"/>
</dbReference>
<keyword evidence="2" id="KW-0963">Cytoplasm</keyword>
<dbReference type="Pfam" id="PF03114">
    <property type="entry name" value="BAR"/>
    <property type="match status" value="1"/>
</dbReference>
<evidence type="ECO:0000313" key="6">
    <source>
        <dbReference type="EMBL" id="KOC67274.1"/>
    </source>
</evidence>
<dbReference type="GO" id="GO:0051666">
    <property type="term" value="P:actin cortical patch localization"/>
    <property type="evidence" value="ECO:0007669"/>
    <property type="project" value="InterPro"/>
</dbReference>
<reference evidence="6 7" key="1">
    <citation type="submission" date="2015-07" db="EMBL/GenBank/DDBJ databases">
        <title>The genome of Habropoda laboriosa.</title>
        <authorList>
            <person name="Pan H."/>
            <person name="Kapheim K."/>
        </authorList>
    </citation>
    <scope>NUCLEOTIDE SEQUENCE [LARGE SCALE GENOMIC DNA]</scope>
    <source>
        <strain evidence="6">0110345459</strain>
    </source>
</reference>
<dbReference type="Proteomes" id="UP000053825">
    <property type="component" value="Unassembled WGS sequence"/>
</dbReference>
<dbReference type="AlphaFoldDB" id="A0A0L7R8V0"/>
<dbReference type="PANTHER" id="PTHR47174:SF3">
    <property type="entry name" value="BRIDGING INTEGRATOR 3"/>
    <property type="match status" value="1"/>
</dbReference>
<evidence type="ECO:0000256" key="3">
    <source>
        <dbReference type="ARBA" id="ARBA00023212"/>
    </source>
</evidence>
<dbReference type="SMART" id="SM00721">
    <property type="entry name" value="BAR"/>
    <property type="match status" value="1"/>
</dbReference>
<accession>A0A0L7R8V0</accession>
<dbReference type="InterPro" id="IPR004148">
    <property type="entry name" value="BAR_dom"/>
</dbReference>
<dbReference type="GO" id="GO:0006897">
    <property type="term" value="P:endocytosis"/>
    <property type="evidence" value="ECO:0007669"/>
    <property type="project" value="InterPro"/>
</dbReference>
<dbReference type="STRING" id="597456.A0A0L7R8V0"/>
<dbReference type="InterPro" id="IPR046982">
    <property type="entry name" value="BIN3/RVS161-like"/>
</dbReference>
<organism evidence="6 7">
    <name type="scientific">Habropoda laboriosa</name>
    <dbReference type="NCBI Taxonomy" id="597456"/>
    <lineage>
        <taxon>Eukaryota</taxon>
        <taxon>Metazoa</taxon>
        <taxon>Ecdysozoa</taxon>
        <taxon>Arthropoda</taxon>
        <taxon>Hexapoda</taxon>
        <taxon>Insecta</taxon>
        <taxon>Pterygota</taxon>
        <taxon>Neoptera</taxon>
        <taxon>Endopterygota</taxon>
        <taxon>Hymenoptera</taxon>
        <taxon>Apocrita</taxon>
        <taxon>Aculeata</taxon>
        <taxon>Apoidea</taxon>
        <taxon>Anthophila</taxon>
        <taxon>Apidae</taxon>
        <taxon>Habropoda</taxon>
    </lineage>
</organism>
<sequence length="266" mass="30747">MYRNPLKKNHLIQKPTPAQPLLSHTEDRVLDEAVQGLIYVEDTIRKLTKEMKKYIEAVVNLAKADKKLTTNLTTCGLVHISDEFRTVVEDYHSVTVQVVETMQNMTALYQKTFIEPLKKLRDIFTLIAEAIIKREDLVTTWKSCHKSVKKLQEKKDRTASHIAKLERERRTEEAAAKDLKTVHAQLLADLPMFFDKRLEYIKPSIHALIMIQLEYYGSAMHLFRQLLRDSNASGSPSSTMVPENEYQQEVADQMNRIKALTIVKDH</sequence>